<gene>
    <name evidence="1" type="ORF">SCLCIDRAFT_1210431</name>
</gene>
<accession>A0A0C3APS9</accession>
<dbReference type="Proteomes" id="UP000053989">
    <property type="component" value="Unassembled WGS sequence"/>
</dbReference>
<keyword evidence="2" id="KW-1185">Reference proteome</keyword>
<name>A0A0C3APS9_9AGAM</name>
<dbReference type="AlphaFoldDB" id="A0A0C3APS9"/>
<evidence type="ECO:0000313" key="1">
    <source>
        <dbReference type="EMBL" id="KIM66972.1"/>
    </source>
</evidence>
<sequence>MNVSNVVFGSTNVLHCADPSGLLYRIILSDQHRNQTFAKLTKHKSKPPKMS</sequence>
<protein>
    <submittedName>
        <fullName evidence="1">Uncharacterized protein</fullName>
    </submittedName>
</protein>
<proteinExistence type="predicted"/>
<dbReference type="EMBL" id="KN822014">
    <property type="protein sequence ID" value="KIM66972.1"/>
    <property type="molecule type" value="Genomic_DNA"/>
</dbReference>
<dbReference type="HOGENOM" id="CLU_3107719_0_0_1"/>
<reference evidence="2" key="2">
    <citation type="submission" date="2015-01" db="EMBL/GenBank/DDBJ databases">
        <title>Evolutionary Origins and Diversification of the Mycorrhizal Mutualists.</title>
        <authorList>
            <consortium name="DOE Joint Genome Institute"/>
            <consortium name="Mycorrhizal Genomics Consortium"/>
            <person name="Kohler A."/>
            <person name="Kuo A."/>
            <person name="Nagy L.G."/>
            <person name="Floudas D."/>
            <person name="Copeland A."/>
            <person name="Barry K.W."/>
            <person name="Cichocki N."/>
            <person name="Veneault-Fourrey C."/>
            <person name="LaButti K."/>
            <person name="Lindquist E.A."/>
            <person name="Lipzen A."/>
            <person name="Lundell T."/>
            <person name="Morin E."/>
            <person name="Murat C."/>
            <person name="Riley R."/>
            <person name="Ohm R."/>
            <person name="Sun H."/>
            <person name="Tunlid A."/>
            <person name="Henrissat B."/>
            <person name="Grigoriev I.V."/>
            <person name="Hibbett D.S."/>
            <person name="Martin F."/>
        </authorList>
    </citation>
    <scope>NUCLEOTIDE SEQUENCE [LARGE SCALE GENOMIC DNA]</scope>
    <source>
        <strain evidence="2">Foug A</strain>
    </source>
</reference>
<reference evidence="1 2" key="1">
    <citation type="submission" date="2014-04" db="EMBL/GenBank/DDBJ databases">
        <authorList>
            <consortium name="DOE Joint Genome Institute"/>
            <person name="Kuo A."/>
            <person name="Kohler A."/>
            <person name="Nagy L.G."/>
            <person name="Floudas D."/>
            <person name="Copeland A."/>
            <person name="Barry K.W."/>
            <person name="Cichocki N."/>
            <person name="Veneault-Fourrey C."/>
            <person name="LaButti K."/>
            <person name="Lindquist E.A."/>
            <person name="Lipzen A."/>
            <person name="Lundell T."/>
            <person name="Morin E."/>
            <person name="Murat C."/>
            <person name="Sun H."/>
            <person name="Tunlid A."/>
            <person name="Henrissat B."/>
            <person name="Grigoriev I.V."/>
            <person name="Hibbett D.S."/>
            <person name="Martin F."/>
            <person name="Nordberg H.P."/>
            <person name="Cantor M.N."/>
            <person name="Hua S.X."/>
        </authorList>
    </citation>
    <scope>NUCLEOTIDE SEQUENCE [LARGE SCALE GENOMIC DNA]</scope>
    <source>
        <strain evidence="1 2">Foug A</strain>
    </source>
</reference>
<organism evidence="1 2">
    <name type="scientific">Scleroderma citrinum Foug A</name>
    <dbReference type="NCBI Taxonomy" id="1036808"/>
    <lineage>
        <taxon>Eukaryota</taxon>
        <taxon>Fungi</taxon>
        <taxon>Dikarya</taxon>
        <taxon>Basidiomycota</taxon>
        <taxon>Agaricomycotina</taxon>
        <taxon>Agaricomycetes</taxon>
        <taxon>Agaricomycetidae</taxon>
        <taxon>Boletales</taxon>
        <taxon>Sclerodermatineae</taxon>
        <taxon>Sclerodermataceae</taxon>
        <taxon>Scleroderma</taxon>
    </lineage>
</organism>
<dbReference type="InParanoid" id="A0A0C3APS9"/>
<evidence type="ECO:0000313" key="2">
    <source>
        <dbReference type="Proteomes" id="UP000053989"/>
    </source>
</evidence>